<feature type="compositionally biased region" description="Basic and acidic residues" evidence="4">
    <location>
        <begin position="335"/>
        <end position="345"/>
    </location>
</feature>
<dbReference type="InterPro" id="IPR018247">
    <property type="entry name" value="EF_Hand_1_Ca_BS"/>
</dbReference>
<feature type="compositionally biased region" description="Low complexity" evidence="4">
    <location>
        <begin position="566"/>
        <end position="597"/>
    </location>
</feature>
<evidence type="ECO:0000259" key="5">
    <source>
        <dbReference type="PROSITE" id="PS50222"/>
    </source>
</evidence>
<feature type="domain" description="EF-hand" evidence="5">
    <location>
        <begin position="223"/>
        <end position="258"/>
    </location>
</feature>
<dbReference type="AlphaFoldDB" id="A0A914HCV2"/>
<dbReference type="InterPro" id="IPR002048">
    <property type="entry name" value="EF_hand_dom"/>
</dbReference>
<keyword evidence="3" id="KW-0106">Calcium</keyword>
<dbReference type="PROSITE" id="PS50222">
    <property type="entry name" value="EF_HAND_2"/>
    <property type="match status" value="1"/>
</dbReference>
<evidence type="ECO:0000256" key="4">
    <source>
        <dbReference type="SAM" id="MobiDB-lite"/>
    </source>
</evidence>
<feature type="compositionally biased region" description="Low complexity" evidence="4">
    <location>
        <begin position="678"/>
        <end position="688"/>
    </location>
</feature>
<evidence type="ECO:0000256" key="2">
    <source>
        <dbReference type="ARBA" id="ARBA00022737"/>
    </source>
</evidence>
<feature type="compositionally biased region" description="Basic residues" evidence="4">
    <location>
        <begin position="667"/>
        <end position="677"/>
    </location>
</feature>
<evidence type="ECO:0000256" key="3">
    <source>
        <dbReference type="ARBA" id="ARBA00022837"/>
    </source>
</evidence>
<dbReference type="WBParaSite" id="Gr19_v10_g15872.t1">
    <property type="protein sequence ID" value="Gr19_v10_g15872.t1"/>
    <property type="gene ID" value="Gr19_v10_g15872"/>
</dbReference>
<dbReference type="InterPro" id="IPR011992">
    <property type="entry name" value="EF-hand-dom_pair"/>
</dbReference>
<dbReference type="Proteomes" id="UP000887572">
    <property type="component" value="Unplaced"/>
</dbReference>
<reference evidence="7" key="1">
    <citation type="submission" date="2022-11" db="UniProtKB">
        <authorList>
            <consortium name="WormBaseParasite"/>
        </authorList>
    </citation>
    <scope>IDENTIFICATION</scope>
</reference>
<organism evidence="6 7">
    <name type="scientific">Globodera rostochiensis</name>
    <name type="common">Golden nematode worm</name>
    <name type="synonym">Heterodera rostochiensis</name>
    <dbReference type="NCBI Taxonomy" id="31243"/>
    <lineage>
        <taxon>Eukaryota</taxon>
        <taxon>Metazoa</taxon>
        <taxon>Ecdysozoa</taxon>
        <taxon>Nematoda</taxon>
        <taxon>Chromadorea</taxon>
        <taxon>Rhabditida</taxon>
        <taxon>Tylenchina</taxon>
        <taxon>Tylenchomorpha</taxon>
        <taxon>Tylenchoidea</taxon>
        <taxon>Heteroderidae</taxon>
        <taxon>Heteroderinae</taxon>
        <taxon>Globodera</taxon>
    </lineage>
</organism>
<feature type="compositionally biased region" description="Polar residues" evidence="4">
    <location>
        <begin position="618"/>
        <end position="659"/>
    </location>
</feature>
<keyword evidence="2" id="KW-0677">Repeat</keyword>
<feature type="compositionally biased region" description="Basic and acidic residues" evidence="4">
    <location>
        <begin position="439"/>
        <end position="456"/>
    </location>
</feature>
<feature type="compositionally biased region" description="Acidic residues" evidence="4">
    <location>
        <begin position="319"/>
        <end position="334"/>
    </location>
</feature>
<feature type="region of interest" description="Disordered" evidence="4">
    <location>
        <begin position="439"/>
        <end position="458"/>
    </location>
</feature>
<dbReference type="Gene3D" id="1.10.238.10">
    <property type="entry name" value="EF-hand"/>
    <property type="match status" value="3"/>
</dbReference>
<keyword evidence="6" id="KW-1185">Reference proteome</keyword>
<protein>
    <submittedName>
        <fullName evidence="7">EF-hand domain-containing protein</fullName>
    </submittedName>
</protein>
<feature type="compositionally biased region" description="Low complexity" evidence="4">
    <location>
        <begin position="538"/>
        <end position="549"/>
    </location>
</feature>
<sequence>MLFSKLRRRIRGMSIRLARQIMKGVDRDEDGHINLKEAQLIAFEQEGIGPGDVVEMLASVDDNNDGQLNAPEFADFERIVRARAVETSKKALKVVDTDGNSALTMDEAKKIAFEHYGFDEVTLEPFFAQADENEDAQLDPVEFAGFRSVIRGRAVKNAGGILPEMDEDGDGMVNEAEAEQKTRQEDDMNAAETHGLFVVADQDKNGLLDKVELADFIRLVRLTAIKFVADHFSDYDLNRDKLVTLDELETLVRERYKLGLAVTRKHFNKADLDRSGDLNAGEIVDFRHETRRFTQDKAAQTELDEQNRREIAVIRKEAEEEQNQQEDDEENEGEREERRQNEQKHGAGAAQSGVGAGHERMDGVGAAQRTDGDMKQRMELEQDMKQRMELEQDMKQRMELEQGMKQRMELEQDMKQRMELEQDMKQRMELEQDMKQRMELEQDMKQRPEAQQKNRMEMGLSLPALITISSSSAIATESLSLPPLAASPSTDSPSPSSDPSPTESSPTAAASSLASSSAASLSEPAPTPSQPQTPSPPQLLRQLPSPTSLVLPRSVPTSTPLRVPEQQQQQQQQQQFQPPPQSSASPATPSSSSLAALPPLPSNKNSSNKVEAQMGERNGQNRSKTDENSPQQQNIRTGQSKLSSKGLEPTTTASVTTSPEGAAAEGKKRHRKRRRKTTVTTTTTTEAPTAEEGDDYEEEEDGEERERRGTAGGAERRK</sequence>
<dbReference type="GO" id="GO:0005783">
    <property type="term" value="C:endoplasmic reticulum"/>
    <property type="evidence" value="ECO:0007669"/>
    <property type="project" value="TreeGrafter"/>
</dbReference>
<feature type="compositionally biased region" description="Acidic residues" evidence="4">
    <location>
        <begin position="689"/>
        <end position="703"/>
    </location>
</feature>
<dbReference type="SMART" id="SM00054">
    <property type="entry name" value="EFh"/>
    <property type="match status" value="7"/>
</dbReference>
<feature type="region of interest" description="Disordered" evidence="4">
    <location>
        <begin position="317"/>
        <end position="360"/>
    </location>
</feature>
<dbReference type="PROSITE" id="PS00018">
    <property type="entry name" value="EF_HAND_1"/>
    <property type="match status" value="2"/>
</dbReference>
<dbReference type="GO" id="GO:0017156">
    <property type="term" value="P:calcium-ion regulated exocytosis"/>
    <property type="evidence" value="ECO:0007669"/>
    <property type="project" value="TreeGrafter"/>
</dbReference>
<evidence type="ECO:0000256" key="1">
    <source>
        <dbReference type="ARBA" id="ARBA00022723"/>
    </source>
</evidence>
<feature type="region of interest" description="Disordered" evidence="4">
    <location>
        <begin position="479"/>
        <end position="718"/>
    </location>
</feature>
<evidence type="ECO:0000313" key="7">
    <source>
        <dbReference type="WBParaSite" id="Gr19_v10_g15872.t1"/>
    </source>
</evidence>
<evidence type="ECO:0000313" key="6">
    <source>
        <dbReference type="Proteomes" id="UP000887572"/>
    </source>
</evidence>
<feature type="compositionally biased region" description="Low complexity" evidence="4">
    <location>
        <begin position="479"/>
        <end position="524"/>
    </location>
</feature>
<accession>A0A914HCV2</accession>
<proteinExistence type="predicted"/>
<feature type="compositionally biased region" description="Pro residues" evidence="4">
    <location>
        <begin position="525"/>
        <end position="537"/>
    </location>
</feature>
<keyword evidence="1" id="KW-0479">Metal-binding</keyword>
<dbReference type="GO" id="GO:0005509">
    <property type="term" value="F:calcium ion binding"/>
    <property type="evidence" value="ECO:0007669"/>
    <property type="project" value="InterPro"/>
</dbReference>
<dbReference type="PANTHER" id="PTHR10827:SF98">
    <property type="entry name" value="45 KDA CALCIUM-BINDING PROTEIN"/>
    <property type="match status" value="1"/>
</dbReference>
<name>A0A914HCV2_GLORO</name>
<dbReference type="SUPFAM" id="SSF47473">
    <property type="entry name" value="EF-hand"/>
    <property type="match status" value="2"/>
</dbReference>
<dbReference type="PANTHER" id="PTHR10827">
    <property type="entry name" value="RETICULOCALBIN"/>
    <property type="match status" value="1"/>
</dbReference>